<gene>
    <name evidence="1" type="ORF">K458DRAFT_3029</name>
</gene>
<evidence type="ECO:0000313" key="2">
    <source>
        <dbReference type="Proteomes" id="UP000799291"/>
    </source>
</evidence>
<dbReference type="AlphaFoldDB" id="A0A6G1JN72"/>
<keyword evidence="2" id="KW-1185">Reference proteome</keyword>
<sequence length="152" mass="17250">MHDVPSPPCPHRPAMLHRHLHLKNLHGLIAPDPRPTEDPSKASRQYMFFGGIFFNFEEPVVRAPLLLTPTRKVAVCLLSHCSRKEMEMPHCTSLYSAPGVQGLREGMSQRCDREPSTVRVSVPAVQHNPRFKMKEKRTSAKTRTSKYAVQRG</sequence>
<dbReference type="Proteomes" id="UP000799291">
    <property type="component" value="Unassembled WGS sequence"/>
</dbReference>
<reference evidence="1" key="1">
    <citation type="journal article" date="2020" name="Stud. Mycol.">
        <title>101 Dothideomycetes genomes: a test case for predicting lifestyles and emergence of pathogens.</title>
        <authorList>
            <person name="Haridas S."/>
            <person name="Albert R."/>
            <person name="Binder M."/>
            <person name="Bloem J."/>
            <person name="Labutti K."/>
            <person name="Salamov A."/>
            <person name="Andreopoulos B."/>
            <person name="Baker S."/>
            <person name="Barry K."/>
            <person name="Bills G."/>
            <person name="Bluhm B."/>
            <person name="Cannon C."/>
            <person name="Castanera R."/>
            <person name="Culley D."/>
            <person name="Daum C."/>
            <person name="Ezra D."/>
            <person name="Gonzalez J."/>
            <person name="Henrissat B."/>
            <person name="Kuo A."/>
            <person name="Liang C."/>
            <person name="Lipzen A."/>
            <person name="Lutzoni F."/>
            <person name="Magnuson J."/>
            <person name="Mondo S."/>
            <person name="Nolan M."/>
            <person name="Ohm R."/>
            <person name="Pangilinan J."/>
            <person name="Park H.-J."/>
            <person name="Ramirez L."/>
            <person name="Alfaro M."/>
            <person name="Sun H."/>
            <person name="Tritt A."/>
            <person name="Yoshinaga Y."/>
            <person name="Zwiers L.-H."/>
            <person name="Turgeon B."/>
            <person name="Goodwin S."/>
            <person name="Spatafora J."/>
            <person name="Crous P."/>
            <person name="Grigoriev I."/>
        </authorList>
    </citation>
    <scope>NUCLEOTIDE SEQUENCE</scope>
    <source>
        <strain evidence="1">CBS 122367</strain>
    </source>
</reference>
<name>A0A6G1JN72_9PLEO</name>
<evidence type="ECO:0000313" key="1">
    <source>
        <dbReference type="EMBL" id="KAF2691599.1"/>
    </source>
</evidence>
<proteinExistence type="predicted"/>
<organism evidence="1 2">
    <name type="scientific">Lentithecium fluviatile CBS 122367</name>
    <dbReference type="NCBI Taxonomy" id="1168545"/>
    <lineage>
        <taxon>Eukaryota</taxon>
        <taxon>Fungi</taxon>
        <taxon>Dikarya</taxon>
        <taxon>Ascomycota</taxon>
        <taxon>Pezizomycotina</taxon>
        <taxon>Dothideomycetes</taxon>
        <taxon>Pleosporomycetidae</taxon>
        <taxon>Pleosporales</taxon>
        <taxon>Massarineae</taxon>
        <taxon>Lentitheciaceae</taxon>
        <taxon>Lentithecium</taxon>
    </lineage>
</organism>
<accession>A0A6G1JN72</accession>
<dbReference type="EMBL" id="MU005569">
    <property type="protein sequence ID" value="KAF2691599.1"/>
    <property type="molecule type" value="Genomic_DNA"/>
</dbReference>
<protein>
    <submittedName>
        <fullName evidence="1">Uncharacterized protein</fullName>
    </submittedName>
</protein>